<evidence type="ECO:0000313" key="4">
    <source>
        <dbReference type="Proteomes" id="UP001058271"/>
    </source>
</evidence>
<dbReference type="InterPro" id="IPR009936">
    <property type="entry name" value="DUF1468"/>
</dbReference>
<feature type="transmembrane region" description="Helical" evidence="1">
    <location>
        <begin position="12"/>
        <end position="30"/>
    </location>
</feature>
<gene>
    <name evidence="3" type="ORF">Drose_24430</name>
</gene>
<evidence type="ECO:0000259" key="2">
    <source>
        <dbReference type="Pfam" id="PF07331"/>
    </source>
</evidence>
<evidence type="ECO:0000256" key="1">
    <source>
        <dbReference type="SAM" id="Phobius"/>
    </source>
</evidence>
<keyword evidence="1" id="KW-1133">Transmembrane helix</keyword>
<keyword evidence="1" id="KW-0472">Membrane</keyword>
<sequence>MITRTIRWGQGRSEIGVALFLLVLGILMLIDAARIRSGLGVQGPVGPKAIPTVIGILLVTNAVLLAWDVMRGGRGEPDVGEDVDLSQGTDRRAMLLLAASFMANIALIERAGWPISGAVLFYGCAYALGSRHYIRDAIIAVALSVGTWYLFAVGLGIGLPVGILKGIL</sequence>
<organism evidence="3 4">
    <name type="scientific">Dactylosporangium roseum</name>
    <dbReference type="NCBI Taxonomy" id="47989"/>
    <lineage>
        <taxon>Bacteria</taxon>
        <taxon>Bacillati</taxon>
        <taxon>Actinomycetota</taxon>
        <taxon>Actinomycetes</taxon>
        <taxon>Micromonosporales</taxon>
        <taxon>Micromonosporaceae</taxon>
        <taxon>Dactylosporangium</taxon>
    </lineage>
</organism>
<dbReference type="Proteomes" id="UP001058271">
    <property type="component" value="Chromosome"/>
</dbReference>
<name>A0ABY5YX79_9ACTN</name>
<evidence type="ECO:0000313" key="3">
    <source>
        <dbReference type="EMBL" id="UWZ34371.1"/>
    </source>
</evidence>
<feature type="transmembrane region" description="Helical" evidence="1">
    <location>
        <begin position="137"/>
        <end position="163"/>
    </location>
</feature>
<keyword evidence="4" id="KW-1185">Reference proteome</keyword>
<dbReference type="EMBL" id="CP073721">
    <property type="protein sequence ID" value="UWZ34371.1"/>
    <property type="molecule type" value="Genomic_DNA"/>
</dbReference>
<feature type="transmembrane region" description="Helical" evidence="1">
    <location>
        <begin position="50"/>
        <end position="70"/>
    </location>
</feature>
<reference evidence="3" key="1">
    <citation type="submission" date="2021-04" db="EMBL/GenBank/DDBJ databases">
        <title>Biosynthetic gene clusters of Dactylosporangioum roseum.</title>
        <authorList>
            <person name="Hartkoorn R.C."/>
            <person name="Beaudoing E."/>
            <person name="Hot D."/>
            <person name="Moureu S."/>
        </authorList>
    </citation>
    <scope>NUCLEOTIDE SEQUENCE</scope>
    <source>
        <strain evidence="3">NRRL B-16295</strain>
    </source>
</reference>
<dbReference type="Pfam" id="PF07331">
    <property type="entry name" value="TctB"/>
    <property type="match status" value="1"/>
</dbReference>
<keyword evidence="1" id="KW-0812">Transmembrane</keyword>
<dbReference type="RefSeq" id="WP_260723681.1">
    <property type="nucleotide sequence ID" value="NZ_BAAABS010000080.1"/>
</dbReference>
<feature type="domain" description="DUF1468" evidence="2">
    <location>
        <begin position="17"/>
        <end position="160"/>
    </location>
</feature>
<accession>A0ABY5YX79</accession>
<protein>
    <submittedName>
        <fullName evidence="3">Tripartite tricarboxylate transporter TctB family protein</fullName>
    </submittedName>
</protein>
<proteinExistence type="predicted"/>